<sequence>MKHRIVSAFLLMASLALGGCALSPQQLTLQPELNGNSIAPVGQGQPVVVRVVDGRSSPVIGTRGGVYPDSSTISVNGNDLLPKLQQQVEVAVRLLGFTPSANAYNAPQLTVTVADIKYLSPKDGSLMVTQADITATLRADVQNATRRYNGRYSASSSHRFGSAPNVPANSRLVTEVLNASLERMFQDQTIGQILSQ</sequence>
<dbReference type="InterPro" id="IPR005619">
    <property type="entry name" value="Uncharacterised_YajG"/>
</dbReference>
<gene>
    <name evidence="2" type="ORF">SAMN05216214_11644</name>
</gene>
<dbReference type="EMBL" id="FOAS01000016">
    <property type="protein sequence ID" value="SEL64738.1"/>
    <property type="molecule type" value="Genomic_DNA"/>
</dbReference>
<feature type="chain" id="PRO_5010227551" evidence="1">
    <location>
        <begin position="19"/>
        <end position="196"/>
    </location>
</feature>
<reference evidence="2 3" key="1">
    <citation type="submission" date="2016-10" db="EMBL/GenBank/DDBJ databases">
        <authorList>
            <person name="de Groot N.N."/>
        </authorList>
    </citation>
    <scope>NUCLEOTIDE SEQUENCE [LARGE SCALE GENOMIC DNA]</scope>
    <source>
        <strain evidence="2 3">JCM 19513</strain>
    </source>
</reference>
<evidence type="ECO:0000313" key="2">
    <source>
        <dbReference type="EMBL" id="SEL64738.1"/>
    </source>
</evidence>
<accession>A0A1H7RXD3</accession>
<feature type="signal peptide" evidence="1">
    <location>
        <begin position="1"/>
        <end position="18"/>
    </location>
</feature>
<organism evidence="2 3">
    <name type="scientific">Atopomonas hussainii</name>
    <dbReference type="NCBI Taxonomy" id="1429083"/>
    <lineage>
        <taxon>Bacteria</taxon>
        <taxon>Pseudomonadati</taxon>
        <taxon>Pseudomonadota</taxon>
        <taxon>Gammaproteobacteria</taxon>
        <taxon>Pseudomonadales</taxon>
        <taxon>Pseudomonadaceae</taxon>
        <taxon>Atopomonas</taxon>
    </lineage>
</organism>
<keyword evidence="1" id="KW-0732">Signal</keyword>
<dbReference type="RefSeq" id="WP_074870114.1">
    <property type="nucleotide sequence ID" value="NZ_FOAS01000016.1"/>
</dbReference>
<name>A0A1H7RXD3_9GAMM</name>
<dbReference type="PROSITE" id="PS51257">
    <property type="entry name" value="PROKAR_LIPOPROTEIN"/>
    <property type="match status" value="1"/>
</dbReference>
<evidence type="ECO:0000256" key="1">
    <source>
        <dbReference type="SAM" id="SignalP"/>
    </source>
</evidence>
<dbReference type="Proteomes" id="UP000185766">
    <property type="component" value="Unassembled WGS sequence"/>
</dbReference>
<evidence type="ECO:0000313" key="3">
    <source>
        <dbReference type="Proteomes" id="UP000185766"/>
    </source>
</evidence>
<proteinExistence type="predicted"/>
<keyword evidence="3" id="KW-1185">Reference proteome</keyword>
<dbReference type="AlphaFoldDB" id="A0A1H7RXD3"/>
<protein>
    <submittedName>
        <fullName evidence="2">Uncharacterized lipoprotein</fullName>
    </submittedName>
</protein>
<dbReference type="Pfam" id="PF03923">
    <property type="entry name" value="Lipoprotein_16"/>
    <property type="match status" value="1"/>
</dbReference>
<keyword evidence="2" id="KW-0449">Lipoprotein</keyword>
<dbReference type="STRING" id="1429083.GCA_001885685_00246"/>